<protein>
    <submittedName>
        <fullName evidence="2">Uu.00g010930.m01.CDS01</fullName>
    </submittedName>
</protein>
<dbReference type="EMBL" id="CAUWAG010000020">
    <property type="protein sequence ID" value="CAJ2512974.1"/>
    <property type="molecule type" value="Genomic_DNA"/>
</dbReference>
<sequence length="82" mass="9016">MAIQGQQLPTTPYQGPTHHPLPRHKKDATLVVQLYTPSVPSTVDWIVPPAQENLLLFANRKEYTASDTTTQRLGNPGATPRG</sequence>
<evidence type="ECO:0000313" key="3">
    <source>
        <dbReference type="Proteomes" id="UP001295740"/>
    </source>
</evidence>
<comment type="caution">
    <text evidence="2">The sequence shown here is derived from an EMBL/GenBank/DDBJ whole genome shotgun (WGS) entry which is preliminary data.</text>
</comment>
<feature type="region of interest" description="Disordered" evidence="1">
    <location>
        <begin position="1"/>
        <end position="23"/>
    </location>
</feature>
<accession>A0AAI8VYC3</accession>
<evidence type="ECO:0000313" key="2">
    <source>
        <dbReference type="EMBL" id="CAJ2512974.1"/>
    </source>
</evidence>
<dbReference type="Proteomes" id="UP001295740">
    <property type="component" value="Unassembled WGS sequence"/>
</dbReference>
<organism evidence="2 3">
    <name type="scientific">Anthostomella pinea</name>
    <dbReference type="NCBI Taxonomy" id="933095"/>
    <lineage>
        <taxon>Eukaryota</taxon>
        <taxon>Fungi</taxon>
        <taxon>Dikarya</taxon>
        <taxon>Ascomycota</taxon>
        <taxon>Pezizomycotina</taxon>
        <taxon>Sordariomycetes</taxon>
        <taxon>Xylariomycetidae</taxon>
        <taxon>Xylariales</taxon>
        <taxon>Xylariaceae</taxon>
        <taxon>Anthostomella</taxon>
    </lineage>
</organism>
<feature type="compositionally biased region" description="Polar residues" evidence="1">
    <location>
        <begin position="1"/>
        <end position="14"/>
    </location>
</feature>
<proteinExistence type="predicted"/>
<gene>
    <name evidence="2" type="ORF">KHLLAP_LOCUS13442</name>
</gene>
<name>A0AAI8VYC3_9PEZI</name>
<reference evidence="2" key="1">
    <citation type="submission" date="2023-10" db="EMBL/GenBank/DDBJ databases">
        <authorList>
            <person name="Hackl T."/>
        </authorList>
    </citation>
    <scope>NUCLEOTIDE SEQUENCE</scope>
</reference>
<evidence type="ECO:0000256" key="1">
    <source>
        <dbReference type="SAM" id="MobiDB-lite"/>
    </source>
</evidence>
<dbReference type="AlphaFoldDB" id="A0AAI8VYC3"/>
<keyword evidence="3" id="KW-1185">Reference proteome</keyword>
<feature type="region of interest" description="Disordered" evidence="1">
    <location>
        <begin position="62"/>
        <end position="82"/>
    </location>
</feature>